<protein>
    <submittedName>
        <fullName evidence="3">Uncharacterized protein</fullName>
    </submittedName>
</protein>
<reference evidence="3" key="1">
    <citation type="submission" date="2022-11" db="UniProtKB">
        <authorList>
            <consortium name="WormBaseParasite"/>
        </authorList>
    </citation>
    <scope>IDENTIFICATION</scope>
</reference>
<proteinExistence type="predicted"/>
<keyword evidence="1" id="KW-0732">Signal</keyword>
<keyword evidence="2" id="KW-1185">Reference proteome</keyword>
<evidence type="ECO:0000313" key="2">
    <source>
        <dbReference type="Proteomes" id="UP000887540"/>
    </source>
</evidence>
<sequence>MTRIFFYLAFIVSILRVQICKSADNQPTDRLNEKGKEEEDEERFVDCFGRWSLADKNEFIGRRNEQ</sequence>
<organism evidence="2 3">
    <name type="scientific">Acrobeloides nanus</name>
    <dbReference type="NCBI Taxonomy" id="290746"/>
    <lineage>
        <taxon>Eukaryota</taxon>
        <taxon>Metazoa</taxon>
        <taxon>Ecdysozoa</taxon>
        <taxon>Nematoda</taxon>
        <taxon>Chromadorea</taxon>
        <taxon>Rhabditida</taxon>
        <taxon>Tylenchina</taxon>
        <taxon>Cephalobomorpha</taxon>
        <taxon>Cephaloboidea</taxon>
        <taxon>Cephalobidae</taxon>
        <taxon>Acrobeloides</taxon>
    </lineage>
</organism>
<accession>A0A914EIK1</accession>
<dbReference type="Proteomes" id="UP000887540">
    <property type="component" value="Unplaced"/>
</dbReference>
<evidence type="ECO:0000313" key="3">
    <source>
        <dbReference type="WBParaSite" id="ACRNAN_scaffold8572.g6428.t1"/>
    </source>
</evidence>
<feature type="signal peptide" evidence="1">
    <location>
        <begin position="1"/>
        <end position="22"/>
    </location>
</feature>
<dbReference type="WBParaSite" id="ACRNAN_scaffold8572.g6428.t1">
    <property type="protein sequence ID" value="ACRNAN_scaffold8572.g6428.t1"/>
    <property type="gene ID" value="ACRNAN_scaffold8572.g6428"/>
</dbReference>
<evidence type="ECO:0000256" key="1">
    <source>
        <dbReference type="SAM" id="SignalP"/>
    </source>
</evidence>
<dbReference type="AlphaFoldDB" id="A0A914EIK1"/>
<name>A0A914EIK1_9BILA</name>
<feature type="chain" id="PRO_5036811180" evidence="1">
    <location>
        <begin position="23"/>
        <end position="66"/>
    </location>
</feature>